<accession>A0ABM8GQ60</accession>
<dbReference type="PANTHER" id="PTHR35174:SF3">
    <property type="entry name" value="BLL7171 PROTEIN"/>
    <property type="match status" value="1"/>
</dbReference>
<dbReference type="SUPFAM" id="SSF54909">
    <property type="entry name" value="Dimeric alpha+beta barrel"/>
    <property type="match status" value="1"/>
</dbReference>
<dbReference type="PANTHER" id="PTHR35174">
    <property type="entry name" value="BLL7171 PROTEIN-RELATED"/>
    <property type="match status" value="1"/>
</dbReference>
<dbReference type="InterPro" id="IPR005545">
    <property type="entry name" value="YCII"/>
</dbReference>
<organism evidence="3 4">
    <name type="scientific">Frondihabitans sucicola</name>
    <dbReference type="NCBI Taxonomy" id="1268041"/>
    <lineage>
        <taxon>Bacteria</taxon>
        <taxon>Bacillati</taxon>
        <taxon>Actinomycetota</taxon>
        <taxon>Actinomycetes</taxon>
        <taxon>Micrococcales</taxon>
        <taxon>Microbacteriaceae</taxon>
        <taxon>Frondihabitans</taxon>
    </lineage>
</organism>
<keyword evidence="4" id="KW-1185">Reference proteome</keyword>
<proteinExistence type="inferred from homology"/>
<feature type="domain" description="YCII-related" evidence="2">
    <location>
        <begin position="3"/>
        <end position="103"/>
    </location>
</feature>
<dbReference type="InterPro" id="IPR011008">
    <property type="entry name" value="Dimeric_a/b-barrel"/>
</dbReference>
<evidence type="ECO:0000256" key="1">
    <source>
        <dbReference type="ARBA" id="ARBA00007689"/>
    </source>
</evidence>
<protein>
    <recommendedName>
        <fullName evidence="2">YCII-related domain-containing protein</fullName>
    </recommendedName>
</protein>
<name>A0ABM8GQ60_9MICO</name>
<sequence>MTQYAILIYGGRETPSPEDLAEHDRHSADLIRAGSMVAAFALTPREHIRTVRGGMVSDGPYTETREVIAGLGIIEAPDLEAALAIAKQNPATWQGGAVEVREVEGGWIRGFVDASTGEAPGVPTSTEG</sequence>
<evidence type="ECO:0000313" key="3">
    <source>
        <dbReference type="EMBL" id="BDZ50404.1"/>
    </source>
</evidence>
<dbReference type="Pfam" id="PF03795">
    <property type="entry name" value="YCII"/>
    <property type="match status" value="1"/>
</dbReference>
<evidence type="ECO:0000313" key="4">
    <source>
        <dbReference type="Proteomes" id="UP001321486"/>
    </source>
</evidence>
<reference evidence="4" key="1">
    <citation type="journal article" date="2019" name="Int. J. Syst. Evol. Microbiol.">
        <title>The Global Catalogue of Microorganisms (GCM) 10K type strain sequencing project: providing services to taxonomists for standard genome sequencing and annotation.</title>
        <authorList>
            <consortium name="The Broad Institute Genomics Platform"/>
            <consortium name="The Broad Institute Genome Sequencing Center for Infectious Disease"/>
            <person name="Wu L."/>
            <person name="Ma J."/>
        </authorList>
    </citation>
    <scope>NUCLEOTIDE SEQUENCE [LARGE SCALE GENOMIC DNA]</scope>
    <source>
        <strain evidence="4">NBRC 108728</strain>
    </source>
</reference>
<dbReference type="EMBL" id="AP027732">
    <property type="protein sequence ID" value="BDZ50404.1"/>
    <property type="molecule type" value="Genomic_DNA"/>
</dbReference>
<dbReference type="RefSeq" id="WP_286343436.1">
    <property type="nucleotide sequence ID" value="NZ_AP027732.1"/>
</dbReference>
<dbReference type="Proteomes" id="UP001321486">
    <property type="component" value="Chromosome"/>
</dbReference>
<dbReference type="Gene3D" id="3.30.70.1060">
    <property type="entry name" value="Dimeric alpha+beta barrel"/>
    <property type="match status" value="1"/>
</dbReference>
<comment type="similarity">
    <text evidence="1">Belongs to the YciI family.</text>
</comment>
<gene>
    <name evidence="3" type="ORF">GCM10025867_26450</name>
</gene>
<evidence type="ECO:0000259" key="2">
    <source>
        <dbReference type="Pfam" id="PF03795"/>
    </source>
</evidence>